<feature type="region of interest" description="Disordered" evidence="1">
    <location>
        <begin position="1"/>
        <end position="26"/>
    </location>
</feature>
<feature type="compositionally biased region" description="Low complexity" evidence="1">
    <location>
        <begin position="171"/>
        <end position="180"/>
    </location>
</feature>
<protein>
    <submittedName>
        <fullName evidence="2">Uncharacterized protein</fullName>
    </submittedName>
</protein>
<accession>A0ABS8SVV2</accession>
<gene>
    <name evidence="2" type="ORF">HAX54_050108</name>
</gene>
<feature type="region of interest" description="Disordered" evidence="1">
    <location>
        <begin position="118"/>
        <end position="140"/>
    </location>
</feature>
<keyword evidence="3" id="KW-1185">Reference proteome</keyword>
<name>A0ABS8SVV2_DATST</name>
<evidence type="ECO:0000256" key="1">
    <source>
        <dbReference type="SAM" id="MobiDB-lite"/>
    </source>
</evidence>
<sequence>MAVIGIQSPDLALRSTPPPEEPKARRRRRKLLINEGDIVLSNAYIGRLLKDTSELKHFEENDPFSLVIWRYNERQLFFLSYTVKPLYNTLLVLFRNSAECDDLCNIYKEDFISPKVKMASSHEDRAEPSGNRSPPPGNGLRIEIKRLRDNQDLACTNLLSDILPSPNKLVSSPPRSMPSLSRRDEFTPVTATVGTQSDQMGRNMESGCTPHPT</sequence>
<evidence type="ECO:0000313" key="3">
    <source>
        <dbReference type="Proteomes" id="UP000823775"/>
    </source>
</evidence>
<dbReference type="EMBL" id="JACEIK010000871">
    <property type="protein sequence ID" value="MCD7463175.1"/>
    <property type="molecule type" value="Genomic_DNA"/>
</dbReference>
<reference evidence="2 3" key="1">
    <citation type="journal article" date="2021" name="BMC Genomics">
        <title>Datura genome reveals duplications of psychoactive alkaloid biosynthetic genes and high mutation rate following tissue culture.</title>
        <authorList>
            <person name="Rajewski A."/>
            <person name="Carter-House D."/>
            <person name="Stajich J."/>
            <person name="Litt A."/>
        </authorList>
    </citation>
    <scope>NUCLEOTIDE SEQUENCE [LARGE SCALE GENOMIC DNA]</scope>
    <source>
        <strain evidence="2">AR-01</strain>
    </source>
</reference>
<dbReference type="Proteomes" id="UP000823775">
    <property type="component" value="Unassembled WGS sequence"/>
</dbReference>
<feature type="compositionally biased region" description="Polar residues" evidence="1">
    <location>
        <begin position="189"/>
        <end position="200"/>
    </location>
</feature>
<comment type="caution">
    <text evidence="2">The sequence shown here is derived from an EMBL/GenBank/DDBJ whole genome shotgun (WGS) entry which is preliminary data.</text>
</comment>
<organism evidence="2 3">
    <name type="scientific">Datura stramonium</name>
    <name type="common">Jimsonweed</name>
    <name type="synonym">Common thornapple</name>
    <dbReference type="NCBI Taxonomy" id="4076"/>
    <lineage>
        <taxon>Eukaryota</taxon>
        <taxon>Viridiplantae</taxon>
        <taxon>Streptophyta</taxon>
        <taxon>Embryophyta</taxon>
        <taxon>Tracheophyta</taxon>
        <taxon>Spermatophyta</taxon>
        <taxon>Magnoliopsida</taxon>
        <taxon>eudicotyledons</taxon>
        <taxon>Gunneridae</taxon>
        <taxon>Pentapetalae</taxon>
        <taxon>asterids</taxon>
        <taxon>lamiids</taxon>
        <taxon>Solanales</taxon>
        <taxon>Solanaceae</taxon>
        <taxon>Solanoideae</taxon>
        <taxon>Datureae</taxon>
        <taxon>Datura</taxon>
    </lineage>
</organism>
<feature type="region of interest" description="Disordered" evidence="1">
    <location>
        <begin position="166"/>
        <end position="213"/>
    </location>
</feature>
<proteinExistence type="predicted"/>
<evidence type="ECO:0000313" key="2">
    <source>
        <dbReference type="EMBL" id="MCD7463175.1"/>
    </source>
</evidence>